<dbReference type="Proteomes" id="UP000000864">
    <property type="component" value="Segment"/>
</dbReference>
<dbReference type="EMBL" id="AF204951">
    <property type="protein sequence ID" value="AAK14559.1"/>
    <property type="molecule type" value="Genomic_DNA"/>
</dbReference>
<dbReference type="Pfam" id="PF23827">
    <property type="entry name" value="DUF7197"/>
    <property type="match status" value="1"/>
</dbReference>
<reference evidence="1 2" key="2">
    <citation type="journal article" date="1998" name="Adv. Virus Res.">
        <title>Viruses in marine brown algae.</title>
        <authorList>
            <person name="Muller D.G."/>
            <person name="Kapp M."/>
            <person name="Knippers R."/>
        </authorList>
    </citation>
    <scope>NUCLEOTIDE SEQUENCE [LARGE SCALE GENOMIC DNA]</scope>
    <source>
        <strain evidence="2">Isolate New Zealand/Kaikoura/1988</strain>
    </source>
</reference>
<gene>
    <name evidence="1" type="primary">ORF 141</name>
</gene>
<protein>
    <submittedName>
        <fullName evidence="1">EsV-1-141</fullName>
    </submittedName>
</protein>
<sequence length="208" mass="24126">MSRVDVGVGHDTVDLAASFSRKDEVLLNSVLMWFNEEESRVQTFSDIVHHKNGLSLRIIDWLITNFTKSFSVAIESDGLPRNLRRDYHKNLSAHNKKNFDPFARRRRIHIVLFGEERRVSTIGQLNFFRWFLSKNLVGFLLENKSVIEKHMKDSGTNQDRVVKKKQEVAPLQPEKNRRYILKKKGKPGPDTCAAEPPQLFSGPFRMSF</sequence>
<reference evidence="1 2" key="1">
    <citation type="journal article" date="1995" name="Virology">
        <title>Coat protein of the Ectocarpus siliculosus virus.</title>
        <authorList>
            <person name="Klein M."/>
            <person name="Lanka S.T."/>
            <person name="Knippers R."/>
            <person name="Muller D.G."/>
        </authorList>
    </citation>
    <scope>NUCLEOTIDE SEQUENCE [LARGE SCALE GENOMIC DNA]</scope>
    <source>
        <strain evidence="2">Isolate New Zealand/Kaikoura/1988</strain>
    </source>
</reference>
<name>Q8QND8_ESV1K</name>
<organism evidence="1 2">
    <name type="scientific">Ectocarpus siliculosus virus 1 (isolate New Zealand/Kaikoura/1988)</name>
    <name type="common">EsV-1</name>
    <dbReference type="NCBI Taxonomy" id="654926"/>
    <lineage>
        <taxon>Viruses</taxon>
        <taxon>Varidnaviria</taxon>
        <taxon>Bamfordvirae</taxon>
        <taxon>Nucleocytoviricota</taxon>
        <taxon>Megaviricetes</taxon>
        <taxon>Algavirales</taxon>
        <taxon>Phycodnaviridae</taxon>
        <taxon>Phaeovirus</taxon>
        <taxon>Phaeovirus unasiliculosus</taxon>
        <taxon>Ectocarpus siliculosus virus 1</taxon>
    </lineage>
</organism>
<reference evidence="1 2" key="4">
    <citation type="journal article" date="2000" name="Virology">
        <title>The brown algal virus EsV-1 particle contains a putative hybrid histidine kinase.</title>
        <authorList>
            <person name="Delaroque N."/>
            <person name="Wolf S."/>
            <person name="Muller D.G."/>
            <person name="Knippers R."/>
        </authorList>
    </citation>
    <scope>NUCLEOTIDE SEQUENCE [LARGE SCALE GENOMIC DNA]</scope>
    <source>
        <strain evidence="2">Isolate New Zealand/Kaikoura/1988</strain>
    </source>
</reference>
<evidence type="ECO:0000313" key="2">
    <source>
        <dbReference type="Proteomes" id="UP000000864"/>
    </source>
</evidence>
<reference evidence="1 2" key="3">
    <citation type="journal article" date="2000" name="Virology">
        <title>Characterization and immunolocalization of major structural proteins in the brown algal virus EsV-1.</title>
        <authorList>
            <person name="Delaroque N."/>
            <person name="Wolf S."/>
            <person name="Muller D.G."/>
            <person name="Knippers R."/>
        </authorList>
    </citation>
    <scope>NUCLEOTIDE SEQUENCE [LARGE SCALE GENOMIC DNA]</scope>
    <source>
        <strain evidence="2">Isolate New Zealand/Kaikoura/1988</strain>
    </source>
</reference>
<organismHost>
    <name type="scientific">Ectocarpus siliculosus</name>
    <name type="common">Brown alga</name>
    <name type="synonym">Conferva siliculosa</name>
    <dbReference type="NCBI Taxonomy" id="2880"/>
</organismHost>
<proteinExistence type="predicted"/>
<keyword evidence="2" id="KW-1185">Reference proteome</keyword>
<dbReference type="InterPro" id="IPR055621">
    <property type="entry name" value="DUF7197"/>
</dbReference>
<evidence type="ECO:0000313" key="1">
    <source>
        <dbReference type="EMBL" id="AAK14559.1"/>
    </source>
</evidence>
<accession>Q8QND8</accession>
<dbReference type="KEGG" id="vg:920712"/>